<keyword evidence="2" id="KW-1185">Reference proteome</keyword>
<dbReference type="EMBL" id="APPE01000065">
    <property type="protein sequence ID" value="ENU98505.1"/>
    <property type="molecule type" value="Genomic_DNA"/>
</dbReference>
<dbReference type="RefSeq" id="WP_004784409.1">
    <property type="nucleotide sequence ID" value="NZ_KB849404.1"/>
</dbReference>
<dbReference type="Proteomes" id="UP000013070">
    <property type="component" value="Unassembled WGS sequence"/>
</dbReference>
<gene>
    <name evidence="1" type="ORF">F969_02536</name>
</gene>
<reference evidence="1 2" key="1">
    <citation type="submission" date="2013-02" db="EMBL/GenBank/DDBJ databases">
        <title>The Genome Sequence of Acinetobacter sp. NIPH 899.</title>
        <authorList>
            <consortium name="The Broad Institute Genome Sequencing Platform"/>
            <consortium name="The Broad Institute Genome Sequencing Center for Infectious Disease"/>
            <person name="Cerqueira G."/>
            <person name="Feldgarden M."/>
            <person name="Courvalin P."/>
            <person name="Perichon B."/>
            <person name="Grillot-Courvalin C."/>
            <person name="Clermont D."/>
            <person name="Rocha E."/>
            <person name="Yoon E.-J."/>
            <person name="Nemec A."/>
            <person name="Walker B."/>
            <person name="Young S.K."/>
            <person name="Zeng Q."/>
            <person name="Gargeya S."/>
            <person name="Fitzgerald M."/>
            <person name="Haas B."/>
            <person name="Abouelleil A."/>
            <person name="Alvarado L."/>
            <person name="Arachchi H.M."/>
            <person name="Berlin A.M."/>
            <person name="Chapman S.B."/>
            <person name="Dewar J."/>
            <person name="Goldberg J."/>
            <person name="Griggs A."/>
            <person name="Gujja S."/>
            <person name="Hansen M."/>
            <person name="Howarth C."/>
            <person name="Imamovic A."/>
            <person name="Larimer J."/>
            <person name="McCowan C."/>
            <person name="Murphy C."/>
            <person name="Neiman D."/>
            <person name="Pearson M."/>
            <person name="Priest M."/>
            <person name="Roberts A."/>
            <person name="Saif S."/>
            <person name="Shea T."/>
            <person name="Sisk P."/>
            <person name="Sykes S."/>
            <person name="Wortman J."/>
            <person name="Nusbaum C."/>
            <person name="Birren B."/>
        </authorList>
    </citation>
    <scope>NUCLEOTIDE SEQUENCE [LARGE SCALE GENOMIC DNA]</scope>
    <source>
        <strain evidence="1 2">NIPH 899</strain>
    </source>
</reference>
<evidence type="ECO:0000313" key="1">
    <source>
        <dbReference type="EMBL" id="ENU98505.1"/>
    </source>
</evidence>
<accession>N8VFY9</accession>
<name>N8VFY9_9GAMM</name>
<organism evidence="1 2">
    <name type="scientific">Acinetobacter variabilis</name>
    <dbReference type="NCBI Taxonomy" id="70346"/>
    <lineage>
        <taxon>Bacteria</taxon>
        <taxon>Pseudomonadati</taxon>
        <taxon>Pseudomonadota</taxon>
        <taxon>Gammaproteobacteria</taxon>
        <taxon>Moraxellales</taxon>
        <taxon>Moraxellaceae</taxon>
        <taxon>Acinetobacter</taxon>
    </lineage>
</organism>
<evidence type="ECO:0000313" key="2">
    <source>
        <dbReference type="Proteomes" id="UP000013070"/>
    </source>
</evidence>
<dbReference type="HOGENOM" id="CLU_2079660_0_0_6"/>
<proteinExistence type="predicted"/>
<protein>
    <submittedName>
        <fullName evidence="1">Uncharacterized protein</fullName>
    </submittedName>
</protein>
<sequence length="117" mass="13551">MSDIGKILEVAQTLKYSEISELIERLRALRNEKPRDTNALYLYPTAKNQRNSEIILKLINGETKADVARSYKVSPSIVRMLEINFYKKFKDHYGVVCSCEGEALKFHELLYAPILKR</sequence>
<dbReference type="AlphaFoldDB" id="N8VFY9"/>
<comment type="caution">
    <text evidence="1">The sequence shown here is derived from an EMBL/GenBank/DDBJ whole genome shotgun (WGS) entry which is preliminary data.</text>
</comment>